<dbReference type="KEGG" id="mnd:KOY48_00275"/>
<keyword evidence="4" id="KW-1185">Reference proteome</keyword>
<sequence length="33" mass="3539">MVLADAASIYTAILNRVNPGPVQLIEKLKAELS</sequence>
<gene>
    <name evidence="3" type="ORF">KOY48_00275</name>
</gene>
<dbReference type="EMBL" id="CP076460">
    <property type="protein sequence ID" value="QWQ32330.1"/>
    <property type="molecule type" value="Genomic_DNA"/>
</dbReference>
<dbReference type="GO" id="GO:0005975">
    <property type="term" value="P:carbohydrate metabolic process"/>
    <property type="evidence" value="ECO:0007669"/>
    <property type="project" value="InterPro"/>
</dbReference>
<protein>
    <recommendedName>
        <fullName evidence="2">Bifunctional glucose-6-phosphate/mannose-6-phosphate isomerase C-terminal domain-containing protein</fullName>
    </recommendedName>
</protein>
<dbReference type="GO" id="GO:0004476">
    <property type="term" value="F:mannose-6-phosphate isomerase activity"/>
    <property type="evidence" value="ECO:0007669"/>
    <property type="project" value="InterPro"/>
</dbReference>
<name>A0A8F1MC17_9BACT</name>
<dbReference type="AlphaFoldDB" id="A0A8F1MC17"/>
<dbReference type="Gene3D" id="3.40.50.10490">
    <property type="entry name" value="Glucose-6-phosphate isomerase like protein, domain 1"/>
    <property type="match status" value="1"/>
</dbReference>
<evidence type="ECO:0000256" key="1">
    <source>
        <dbReference type="ARBA" id="ARBA00023235"/>
    </source>
</evidence>
<keyword evidence="1" id="KW-0413">Isomerase</keyword>
<evidence type="ECO:0000313" key="3">
    <source>
        <dbReference type="EMBL" id="QWQ32330.1"/>
    </source>
</evidence>
<evidence type="ECO:0000259" key="2">
    <source>
        <dbReference type="Pfam" id="PF10432"/>
    </source>
</evidence>
<dbReference type="GO" id="GO:0004347">
    <property type="term" value="F:glucose-6-phosphate isomerase activity"/>
    <property type="evidence" value="ECO:0007669"/>
    <property type="project" value="InterPro"/>
</dbReference>
<organism evidence="3 4">
    <name type="scientific">Candidatus Minimicrobia naudis</name>
    <dbReference type="NCBI Taxonomy" id="2841263"/>
    <lineage>
        <taxon>Bacteria</taxon>
        <taxon>Candidatus Saccharimonadota</taxon>
        <taxon>Candidatus Saccharimonadota incertae sedis</taxon>
        <taxon>Candidatus Minimicrobia</taxon>
    </lineage>
</organism>
<dbReference type="Pfam" id="PF10432">
    <property type="entry name" value="bact-PGI_C"/>
    <property type="match status" value="1"/>
</dbReference>
<reference evidence="3" key="1">
    <citation type="submission" date="2021-06" db="EMBL/GenBank/DDBJ databases">
        <title>An adapted protocol for Saccharibacteria cultivation: two new species join this phylum of Candidate Phyla Radiations.</title>
        <authorList>
            <person name="Ibrahim A."/>
            <person name="Maatouk M."/>
            <person name="Zgheib R."/>
            <person name="Haddad G."/>
            <person name="Bou Khalil J."/>
            <person name="Raoult D."/>
            <person name="Bittar F."/>
        </authorList>
    </citation>
    <scope>NUCLEOTIDE SEQUENCE</scope>
    <source>
        <strain evidence="3">IHU1</strain>
    </source>
</reference>
<dbReference type="InterPro" id="IPR019490">
    <property type="entry name" value="Glu6P/Mann6P_isomerase_C"/>
</dbReference>
<evidence type="ECO:0000313" key="4">
    <source>
        <dbReference type="Proteomes" id="UP000679129"/>
    </source>
</evidence>
<dbReference type="Proteomes" id="UP000679129">
    <property type="component" value="Chromosome"/>
</dbReference>
<feature type="domain" description="Bifunctional glucose-6-phosphate/mannose-6-phosphate isomerase C-terminal" evidence="2">
    <location>
        <begin position="2"/>
        <end position="32"/>
    </location>
</feature>
<accession>A0A8F1MC17</accession>
<proteinExistence type="predicted"/>